<reference evidence="2 3" key="1">
    <citation type="journal article" date="2020" name="Mol. Biol. Evol.">
        <title>Distinct Expression and Methylation Patterns for Genes with Different Fates following a Single Whole-Genome Duplication in Flowering Plants.</title>
        <authorList>
            <person name="Shi T."/>
            <person name="Rahmani R.S."/>
            <person name="Gugger P.F."/>
            <person name="Wang M."/>
            <person name="Li H."/>
            <person name="Zhang Y."/>
            <person name="Li Z."/>
            <person name="Wang Q."/>
            <person name="Van de Peer Y."/>
            <person name="Marchal K."/>
            <person name="Chen J."/>
        </authorList>
    </citation>
    <scope>NUCLEOTIDE SEQUENCE [LARGE SCALE GENOMIC DNA]</scope>
    <source>
        <tissue evidence="2">Leaf</tissue>
    </source>
</reference>
<feature type="region of interest" description="Disordered" evidence="1">
    <location>
        <begin position="1"/>
        <end position="63"/>
    </location>
</feature>
<dbReference type="Proteomes" id="UP000607653">
    <property type="component" value="Unassembled WGS sequence"/>
</dbReference>
<sequence>MDGKDIWPLSSTEPKGPACWCLGKKNDDGEEMSKTTSIDSDEDEDEKVGDEQQKKQQEQKGGSLVIVDGETKLELETLLKASAYILGATSSSIVYMAVLEDGMTLVVGRIGDSGIESYRDFENQVKLIAKLRHPNLVRIRGFY</sequence>
<gene>
    <name evidence="2" type="ORF">HUJ06_004489</name>
</gene>
<feature type="compositionally biased region" description="Acidic residues" evidence="1">
    <location>
        <begin position="39"/>
        <end position="48"/>
    </location>
</feature>
<dbReference type="PANTHER" id="PTHR48007:SF47">
    <property type="entry name" value="PROTEIN KINASE DOMAIN-CONTAINING PROTEIN"/>
    <property type="match status" value="1"/>
</dbReference>
<proteinExistence type="predicted"/>
<feature type="compositionally biased region" description="Basic and acidic residues" evidence="1">
    <location>
        <begin position="24"/>
        <end position="33"/>
    </location>
</feature>
<dbReference type="Gene3D" id="3.30.200.20">
    <property type="entry name" value="Phosphorylase Kinase, domain 1"/>
    <property type="match status" value="1"/>
</dbReference>
<dbReference type="EMBL" id="DUZY01000007">
    <property type="protein sequence ID" value="DAD46259.1"/>
    <property type="molecule type" value="Genomic_DNA"/>
</dbReference>
<accession>A0A822ZSD9</accession>
<dbReference type="InterPro" id="IPR046959">
    <property type="entry name" value="PRK1-6/SRF4-like"/>
</dbReference>
<evidence type="ECO:0000313" key="2">
    <source>
        <dbReference type="EMBL" id="DAD46259.1"/>
    </source>
</evidence>
<name>A0A822ZSD9_NELNU</name>
<keyword evidence="3" id="KW-1185">Reference proteome</keyword>
<dbReference type="AlphaFoldDB" id="A0A822ZSD9"/>
<protein>
    <submittedName>
        <fullName evidence="2">Uncharacterized protein</fullName>
    </submittedName>
</protein>
<feature type="compositionally biased region" description="Basic and acidic residues" evidence="1">
    <location>
        <begin position="49"/>
        <end position="58"/>
    </location>
</feature>
<evidence type="ECO:0000313" key="3">
    <source>
        <dbReference type="Proteomes" id="UP000607653"/>
    </source>
</evidence>
<organism evidence="2 3">
    <name type="scientific">Nelumbo nucifera</name>
    <name type="common">Sacred lotus</name>
    <dbReference type="NCBI Taxonomy" id="4432"/>
    <lineage>
        <taxon>Eukaryota</taxon>
        <taxon>Viridiplantae</taxon>
        <taxon>Streptophyta</taxon>
        <taxon>Embryophyta</taxon>
        <taxon>Tracheophyta</taxon>
        <taxon>Spermatophyta</taxon>
        <taxon>Magnoliopsida</taxon>
        <taxon>Proteales</taxon>
        <taxon>Nelumbonaceae</taxon>
        <taxon>Nelumbo</taxon>
    </lineage>
</organism>
<dbReference type="PANTHER" id="PTHR48007">
    <property type="entry name" value="LEUCINE-RICH REPEAT RECEPTOR-LIKE PROTEIN KINASE PXC1"/>
    <property type="match status" value="1"/>
</dbReference>
<dbReference type="SUPFAM" id="SSF56112">
    <property type="entry name" value="Protein kinase-like (PK-like)"/>
    <property type="match status" value="1"/>
</dbReference>
<comment type="caution">
    <text evidence="2">The sequence shown here is derived from an EMBL/GenBank/DDBJ whole genome shotgun (WGS) entry which is preliminary data.</text>
</comment>
<evidence type="ECO:0000256" key="1">
    <source>
        <dbReference type="SAM" id="MobiDB-lite"/>
    </source>
</evidence>
<dbReference type="InterPro" id="IPR011009">
    <property type="entry name" value="Kinase-like_dom_sf"/>
</dbReference>